<keyword evidence="5 9" id="KW-0460">Magnesium</keyword>
<dbReference type="InterPro" id="IPR006669">
    <property type="entry name" value="MgtE_transporter"/>
</dbReference>
<comment type="function">
    <text evidence="9">Acts as a magnesium transporter.</text>
</comment>
<dbReference type="Gene3D" id="1.25.60.10">
    <property type="entry name" value="MgtE N-terminal domain-like"/>
    <property type="match status" value="1"/>
</dbReference>
<dbReference type="eggNOG" id="COG2239">
    <property type="taxonomic scope" value="Bacteria"/>
</dbReference>
<keyword evidence="7 9" id="KW-0472">Membrane</keyword>
<evidence type="ECO:0000256" key="5">
    <source>
        <dbReference type="ARBA" id="ARBA00022842"/>
    </source>
</evidence>
<dbReference type="Gene3D" id="1.10.357.20">
    <property type="entry name" value="SLC41 divalent cation transporters, integral membrane domain"/>
    <property type="match status" value="1"/>
</dbReference>
<evidence type="ECO:0000313" key="12">
    <source>
        <dbReference type="Proteomes" id="UP000006833"/>
    </source>
</evidence>
<dbReference type="KEGG" id="dsh:Dshi_2770"/>
<evidence type="ECO:0000256" key="7">
    <source>
        <dbReference type="ARBA" id="ARBA00023136"/>
    </source>
</evidence>
<reference evidence="12" key="1">
    <citation type="journal article" date="2010" name="ISME J.">
        <title>The complete genome sequence of the algal symbiont Dinoroseobacter shibae: a hitchhiker's guide to life in the sea.</title>
        <authorList>
            <person name="Wagner-Dobler I."/>
            <person name="Ballhausen B."/>
            <person name="Berger M."/>
            <person name="Brinkhoff T."/>
            <person name="Buchholz I."/>
            <person name="Bunk B."/>
            <person name="Cypionka H."/>
            <person name="Daniel R."/>
            <person name="Drepper T."/>
            <person name="Gerdts G."/>
            <person name="Hahnke S."/>
            <person name="Han C."/>
            <person name="Jahn D."/>
            <person name="Kalhoefer D."/>
            <person name="Kiss H."/>
            <person name="Klenk H.P."/>
            <person name="Kyrpides N."/>
            <person name="Liebl W."/>
            <person name="Liesegang H."/>
            <person name="Meincke L."/>
            <person name="Pati A."/>
            <person name="Petersen J."/>
            <person name="Piekarski T."/>
            <person name="Pommerenke C."/>
            <person name="Pradella S."/>
            <person name="Pukall R."/>
            <person name="Rabus R."/>
            <person name="Stackebrandt E."/>
            <person name="Thole S."/>
            <person name="Thompson L."/>
            <person name="Tielen P."/>
            <person name="Tomasch J."/>
            <person name="von Jan M."/>
            <person name="Wanphrut N."/>
            <person name="Wichels A."/>
            <person name="Zech H."/>
            <person name="Simon M."/>
        </authorList>
    </citation>
    <scope>NUCLEOTIDE SEQUENCE [LARGE SCALE GENOMIC DNA]</scope>
    <source>
        <strain evidence="12">DSM 16493 / NCIMB 14021 / DFL 12</strain>
    </source>
</reference>
<dbReference type="PROSITE" id="PS51371">
    <property type="entry name" value="CBS"/>
    <property type="match status" value="1"/>
</dbReference>
<dbReference type="InterPro" id="IPR006667">
    <property type="entry name" value="SLC41_membr_dom"/>
</dbReference>
<dbReference type="InterPro" id="IPR038076">
    <property type="entry name" value="MgtE_N_sf"/>
</dbReference>
<dbReference type="Proteomes" id="UP000006833">
    <property type="component" value="Chromosome"/>
</dbReference>
<evidence type="ECO:0000256" key="1">
    <source>
        <dbReference type="ARBA" id="ARBA00004141"/>
    </source>
</evidence>
<evidence type="ECO:0000256" key="2">
    <source>
        <dbReference type="ARBA" id="ARBA00009749"/>
    </source>
</evidence>
<dbReference type="InterPro" id="IPR036739">
    <property type="entry name" value="SLC41_membr_dom_sf"/>
</dbReference>
<keyword evidence="12" id="KW-1185">Reference proteome</keyword>
<feature type="transmembrane region" description="Helical" evidence="9">
    <location>
        <begin position="297"/>
        <end position="317"/>
    </location>
</feature>
<dbReference type="PANTHER" id="PTHR43773:SF1">
    <property type="entry name" value="MAGNESIUM TRANSPORTER MGTE"/>
    <property type="match status" value="1"/>
</dbReference>
<dbReference type="EMBL" id="CP000830">
    <property type="protein sequence ID" value="ABV94503.1"/>
    <property type="molecule type" value="Genomic_DNA"/>
</dbReference>
<dbReference type="OrthoDB" id="9790355at2"/>
<keyword evidence="9" id="KW-0479">Metal-binding</keyword>
<comment type="subunit">
    <text evidence="9">Homodimer.</text>
</comment>
<dbReference type="GO" id="GO:0005886">
    <property type="term" value="C:plasma membrane"/>
    <property type="evidence" value="ECO:0007669"/>
    <property type="project" value="UniProtKB-SubCell"/>
</dbReference>
<evidence type="ECO:0000256" key="3">
    <source>
        <dbReference type="ARBA" id="ARBA00022448"/>
    </source>
</evidence>
<protein>
    <recommendedName>
        <fullName evidence="9">Magnesium transporter MgtE</fullName>
    </recommendedName>
</protein>
<evidence type="ECO:0000313" key="11">
    <source>
        <dbReference type="EMBL" id="ABV94503.1"/>
    </source>
</evidence>
<dbReference type="GO" id="GO:0015095">
    <property type="term" value="F:magnesium ion transmembrane transporter activity"/>
    <property type="evidence" value="ECO:0007669"/>
    <property type="project" value="UniProtKB-UniRule"/>
</dbReference>
<keyword evidence="4 9" id="KW-0812">Transmembrane</keyword>
<dbReference type="InterPro" id="IPR000644">
    <property type="entry name" value="CBS_dom"/>
</dbReference>
<comment type="similarity">
    <text evidence="2 9">Belongs to the SLC41A transporter family.</text>
</comment>
<organism evidence="11 12">
    <name type="scientific">Dinoroseobacter shibae (strain DSM 16493 / NCIMB 14021 / DFL 12)</name>
    <dbReference type="NCBI Taxonomy" id="398580"/>
    <lineage>
        <taxon>Bacteria</taxon>
        <taxon>Pseudomonadati</taxon>
        <taxon>Pseudomonadota</taxon>
        <taxon>Alphaproteobacteria</taxon>
        <taxon>Rhodobacterales</taxon>
        <taxon>Roseobacteraceae</taxon>
        <taxon>Dinoroseobacter</taxon>
    </lineage>
</organism>
<dbReference type="STRING" id="398580.Dshi_2770"/>
<keyword evidence="8" id="KW-0129">CBS domain</keyword>
<dbReference type="NCBIfam" id="TIGR00400">
    <property type="entry name" value="mgtE"/>
    <property type="match status" value="1"/>
</dbReference>
<dbReference type="PANTHER" id="PTHR43773">
    <property type="entry name" value="MAGNESIUM TRANSPORTER MGTE"/>
    <property type="match status" value="1"/>
</dbReference>
<name>A8LJ08_DINSH</name>
<dbReference type="Pfam" id="PF01769">
    <property type="entry name" value="MgtE"/>
    <property type="match status" value="1"/>
</dbReference>
<keyword evidence="6 9" id="KW-1133">Transmembrane helix</keyword>
<dbReference type="Pfam" id="PF03448">
    <property type="entry name" value="MgtE_N"/>
    <property type="match status" value="1"/>
</dbReference>
<dbReference type="SUPFAM" id="SSF54631">
    <property type="entry name" value="CBS-domain pair"/>
    <property type="match status" value="1"/>
</dbReference>
<dbReference type="GO" id="GO:0046872">
    <property type="term" value="F:metal ion binding"/>
    <property type="evidence" value="ECO:0007669"/>
    <property type="project" value="UniProtKB-KW"/>
</dbReference>
<dbReference type="AlphaFoldDB" id="A8LJ08"/>
<dbReference type="HOGENOM" id="CLU_037408_1_0_5"/>
<evidence type="ECO:0000256" key="4">
    <source>
        <dbReference type="ARBA" id="ARBA00022692"/>
    </source>
</evidence>
<feature type="transmembrane region" description="Helical" evidence="9">
    <location>
        <begin position="329"/>
        <end position="354"/>
    </location>
</feature>
<feature type="transmembrane region" description="Helical" evidence="9">
    <location>
        <begin position="375"/>
        <end position="393"/>
    </location>
</feature>
<proteinExistence type="inferred from homology"/>
<dbReference type="SMART" id="SM00116">
    <property type="entry name" value="CBS"/>
    <property type="match status" value="1"/>
</dbReference>
<dbReference type="InterPro" id="IPR006668">
    <property type="entry name" value="Mg_transptr_MgtE_intracell_dom"/>
</dbReference>
<evidence type="ECO:0000259" key="10">
    <source>
        <dbReference type="PROSITE" id="PS51371"/>
    </source>
</evidence>
<gene>
    <name evidence="11" type="ordered locus">Dshi_2770</name>
</gene>
<keyword evidence="3 9" id="KW-0813">Transport</keyword>
<evidence type="ECO:0000256" key="9">
    <source>
        <dbReference type="RuleBase" id="RU362011"/>
    </source>
</evidence>
<accession>A8LJ08</accession>
<evidence type="ECO:0000256" key="8">
    <source>
        <dbReference type="PROSITE-ProRule" id="PRU00703"/>
    </source>
</evidence>
<dbReference type="SUPFAM" id="SSF161093">
    <property type="entry name" value="MgtE membrane domain-like"/>
    <property type="match status" value="1"/>
</dbReference>
<dbReference type="Pfam" id="PF00571">
    <property type="entry name" value="CBS"/>
    <property type="match status" value="1"/>
</dbReference>
<feature type="transmembrane region" description="Helical" evidence="9">
    <location>
        <begin position="399"/>
        <end position="424"/>
    </location>
</feature>
<feature type="transmembrane region" description="Helical" evidence="9">
    <location>
        <begin position="436"/>
        <end position="459"/>
    </location>
</feature>
<dbReference type="SMART" id="SM00924">
    <property type="entry name" value="MgtE_N"/>
    <property type="match status" value="1"/>
</dbReference>
<evidence type="ECO:0000256" key="6">
    <source>
        <dbReference type="ARBA" id="ARBA00022989"/>
    </source>
</evidence>
<dbReference type="CDD" id="cd04606">
    <property type="entry name" value="CBS_pair_Mg_transporter"/>
    <property type="match status" value="1"/>
</dbReference>
<keyword evidence="9" id="KW-1003">Cell membrane</keyword>
<comment type="subcellular location">
    <subcellularLocation>
        <location evidence="9">Cell membrane</location>
        <topology evidence="9">Multi-pass membrane protein</topology>
    </subcellularLocation>
    <subcellularLocation>
        <location evidence="1">Membrane</location>
        <topology evidence="1">Multi-pass membrane protein</topology>
    </subcellularLocation>
</comment>
<dbReference type="SUPFAM" id="SSF158791">
    <property type="entry name" value="MgtE N-terminal domain-like"/>
    <property type="match status" value="1"/>
</dbReference>
<dbReference type="Gene3D" id="3.10.580.10">
    <property type="entry name" value="CBS-domain"/>
    <property type="match status" value="1"/>
</dbReference>
<dbReference type="RefSeq" id="WP_012179431.1">
    <property type="nucleotide sequence ID" value="NC_009952.1"/>
</dbReference>
<sequence>MADSQELVEDTADEDYALRRDVVETLFDALDAEDPARVAEVLEPLHPADIADLFEQIGGSRLRALLAIWTSDEIGAVLSELDEGLREDVIDALPQAVLADAVRDLDSDDVVDLVEDLDAAQQTAILDVLEAPDRVAVEQSLQYPEYSAGRLMQRELVKAPEHWTVGETIDHIRAEDDLPEQFYHVILIDPRMRPTGYVTLGRIMGAHRDVPLQDLTEDSFRKIPVTQPESEVAYAFNQYHLISAPVVDENERLVGVITIDDAMVVLDEEHNEDILRLAGVGDESVSDSTWEITRQRFPWLGVNLATAIIASLVISLFEEVLTQVVALAVLMPIVASMGGNAGTQSLTVAVRAIATKDLTGSNAWRVLRREVTASLLNGAVFAVIMGAVSLVWFGTPVLAGLIAVAMVINLGVAGFAGLLIPLALDKLKIDPALASGTFVTTVTDVVGFFVFLGLASMILL</sequence>
<feature type="domain" description="CBS" evidence="10">
    <location>
        <begin position="215"/>
        <end position="272"/>
    </location>
</feature>
<dbReference type="InterPro" id="IPR046342">
    <property type="entry name" value="CBS_dom_sf"/>
</dbReference>